<proteinExistence type="predicted"/>
<dbReference type="EMBL" id="CAJOBD010015050">
    <property type="protein sequence ID" value="CAF4204989.1"/>
    <property type="molecule type" value="Genomic_DNA"/>
</dbReference>
<dbReference type="AlphaFoldDB" id="A0A820BER4"/>
<accession>A0A820BER4</accession>
<protein>
    <submittedName>
        <fullName evidence="1">Uncharacterized protein</fullName>
    </submittedName>
</protein>
<evidence type="ECO:0000313" key="1">
    <source>
        <dbReference type="EMBL" id="CAF4204989.1"/>
    </source>
</evidence>
<evidence type="ECO:0000313" key="2">
    <source>
        <dbReference type="Proteomes" id="UP000663836"/>
    </source>
</evidence>
<name>A0A820BER4_9BILA</name>
<dbReference type="Gene3D" id="2.60.120.260">
    <property type="entry name" value="Galactose-binding domain-like"/>
    <property type="match status" value="1"/>
</dbReference>
<dbReference type="Proteomes" id="UP000663836">
    <property type="component" value="Unassembled WGS sequence"/>
</dbReference>
<organism evidence="1 2">
    <name type="scientific">Rotaria sordida</name>
    <dbReference type="NCBI Taxonomy" id="392033"/>
    <lineage>
        <taxon>Eukaryota</taxon>
        <taxon>Metazoa</taxon>
        <taxon>Spiralia</taxon>
        <taxon>Gnathifera</taxon>
        <taxon>Rotifera</taxon>
        <taxon>Eurotatoria</taxon>
        <taxon>Bdelloidea</taxon>
        <taxon>Philodinida</taxon>
        <taxon>Philodinidae</taxon>
        <taxon>Rotaria</taxon>
    </lineage>
</organism>
<comment type="caution">
    <text evidence="1">The sequence shown here is derived from an EMBL/GenBank/DDBJ whole genome shotgun (WGS) entry which is preliminary data.</text>
</comment>
<feature type="non-terminal residue" evidence="1">
    <location>
        <position position="1"/>
    </location>
</feature>
<sequence>STVLLSLLNPSTSNYTYYQYIYLATSNLTLLSFAFRHDSAYWCLDDTFVRLNNSSTNLLINGGFEMGELNGYTICNFNSSPPSGGIVRNQCARNSTYAFSDGSYLISDYLWQTFTTVQQQQYQTGFWLRNFGSTGNSFKATIGPYTISNVLIAAGATSTRASSTTTTRRP</sequence>
<gene>
    <name evidence="1" type="ORF">JBS370_LOCUS36708</name>
</gene>
<reference evidence="1" key="1">
    <citation type="submission" date="2021-02" db="EMBL/GenBank/DDBJ databases">
        <authorList>
            <person name="Nowell W R."/>
        </authorList>
    </citation>
    <scope>NUCLEOTIDE SEQUENCE</scope>
</reference>